<protein>
    <submittedName>
        <fullName evidence="1">Uncharacterized protein</fullName>
    </submittedName>
</protein>
<reference evidence="2" key="1">
    <citation type="journal article" date="2019" name="Int. J. Syst. Evol. Microbiol.">
        <title>The Global Catalogue of Microorganisms (GCM) 10K type strain sequencing project: providing services to taxonomists for standard genome sequencing and annotation.</title>
        <authorList>
            <consortium name="The Broad Institute Genomics Platform"/>
            <consortium name="The Broad Institute Genome Sequencing Center for Infectious Disease"/>
            <person name="Wu L."/>
            <person name="Ma J."/>
        </authorList>
    </citation>
    <scope>NUCLEOTIDE SEQUENCE [LARGE SCALE GENOMIC DNA]</scope>
    <source>
        <strain evidence="2">KCTC 42087</strain>
    </source>
</reference>
<name>A0ABW1A093_9ACTN</name>
<proteinExistence type="predicted"/>
<evidence type="ECO:0000313" key="2">
    <source>
        <dbReference type="Proteomes" id="UP001596074"/>
    </source>
</evidence>
<dbReference type="Proteomes" id="UP001596074">
    <property type="component" value="Unassembled WGS sequence"/>
</dbReference>
<sequence length="184" mass="20481">MTGAISDLHNQARQRVHSLMTAAMRADPAALDQAASELDIDPYSREFVREARRLVLACGAALSAVLAVHRPGKDAHDQEVCRGCGTRRCHTLRHISEVFTAYTIRPVTIDRAEAWRRAESCFGPAAPAVAVEEREDCFIARPVPFTGDAYLLVVDRRTGALTRWPDMPSAQLVDYYRAYLRGEL</sequence>
<accession>A0ABW1A093</accession>
<dbReference type="EMBL" id="JBHSON010000027">
    <property type="protein sequence ID" value="MFC5747978.1"/>
    <property type="molecule type" value="Genomic_DNA"/>
</dbReference>
<evidence type="ECO:0000313" key="1">
    <source>
        <dbReference type="EMBL" id="MFC5747978.1"/>
    </source>
</evidence>
<dbReference type="RefSeq" id="WP_378283609.1">
    <property type="nucleotide sequence ID" value="NZ_JBHSON010000027.1"/>
</dbReference>
<organism evidence="1 2">
    <name type="scientific">Actinomadura rugatobispora</name>
    <dbReference type="NCBI Taxonomy" id="1994"/>
    <lineage>
        <taxon>Bacteria</taxon>
        <taxon>Bacillati</taxon>
        <taxon>Actinomycetota</taxon>
        <taxon>Actinomycetes</taxon>
        <taxon>Streptosporangiales</taxon>
        <taxon>Thermomonosporaceae</taxon>
        <taxon>Actinomadura</taxon>
    </lineage>
</organism>
<comment type="caution">
    <text evidence="1">The sequence shown here is derived from an EMBL/GenBank/DDBJ whole genome shotgun (WGS) entry which is preliminary data.</text>
</comment>
<keyword evidence="2" id="KW-1185">Reference proteome</keyword>
<gene>
    <name evidence="1" type="ORF">ACFPZN_20300</name>
</gene>